<dbReference type="InterPro" id="IPR021789">
    <property type="entry name" value="KHA_dom"/>
</dbReference>
<feature type="domain" description="KHA" evidence="2">
    <location>
        <begin position="5"/>
        <end position="84"/>
    </location>
</feature>
<feature type="domain" description="BTB" evidence="1">
    <location>
        <begin position="86"/>
        <end position="162"/>
    </location>
</feature>
<evidence type="ECO:0000259" key="2">
    <source>
        <dbReference type="PROSITE" id="PS51490"/>
    </source>
</evidence>
<dbReference type="InterPro" id="IPR000210">
    <property type="entry name" value="BTB/POZ_dom"/>
</dbReference>
<evidence type="ECO:0000259" key="1">
    <source>
        <dbReference type="PROSITE" id="PS50097"/>
    </source>
</evidence>
<dbReference type="Gene3D" id="2.160.20.80">
    <property type="entry name" value="E3 ubiquitin-protein ligase SopA"/>
    <property type="match status" value="1"/>
</dbReference>
<dbReference type="InterPro" id="IPR003131">
    <property type="entry name" value="T1-type_BTB"/>
</dbReference>
<evidence type="ECO:0008006" key="5">
    <source>
        <dbReference type="Google" id="ProtNLM"/>
    </source>
</evidence>
<dbReference type="SUPFAM" id="SSF141571">
    <property type="entry name" value="Pentapeptide repeat-like"/>
    <property type="match status" value="1"/>
</dbReference>
<dbReference type="GO" id="GO:0035556">
    <property type="term" value="P:intracellular signal transduction"/>
    <property type="evidence" value="ECO:0007669"/>
    <property type="project" value="InterPro"/>
</dbReference>
<dbReference type="FunFam" id="2.160.20.80:FF:000002">
    <property type="entry name" value="Potassium channel tetramerization domain-containing 9a"/>
    <property type="match status" value="1"/>
</dbReference>
<dbReference type="Pfam" id="PF11834">
    <property type="entry name" value="KHA"/>
    <property type="match status" value="1"/>
</dbReference>
<dbReference type="PROSITE" id="PS50097">
    <property type="entry name" value="BTB"/>
    <property type="match status" value="1"/>
</dbReference>
<dbReference type="InterPro" id="IPR036572">
    <property type="entry name" value="Doublecortin_dom_sf"/>
</dbReference>
<dbReference type="AlphaFoldDB" id="A0AAV8WRF6"/>
<reference evidence="3" key="1">
    <citation type="journal article" date="2023" name="Insect Mol. Biol.">
        <title>Genome sequencing provides insights into the evolution of gene families encoding plant cell wall-degrading enzymes in longhorned beetles.</title>
        <authorList>
            <person name="Shin N.R."/>
            <person name="Okamura Y."/>
            <person name="Kirsch R."/>
            <person name="Pauchet Y."/>
        </authorList>
    </citation>
    <scope>NUCLEOTIDE SEQUENCE</scope>
    <source>
        <strain evidence="3">RBIC_L_NR</strain>
    </source>
</reference>
<dbReference type="Gene3D" id="6.10.140.750">
    <property type="match status" value="1"/>
</dbReference>
<dbReference type="SUPFAM" id="SSF89837">
    <property type="entry name" value="Doublecortin (DC)"/>
    <property type="match status" value="1"/>
</dbReference>
<dbReference type="PANTHER" id="PTHR14136:SF17">
    <property type="entry name" value="BTB_POZ DOMAIN-CONTAINING PROTEIN KCTD9"/>
    <property type="match status" value="1"/>
</dbReference>
<dbReference type="SUPFAM" id="SSF54695">
    <property type="entry name" value="POZ domain"/>
    <property type="match status" value="1"/>
</dbReference>
<dbReference type="Proteomes" id="UP001162156">
    <property type="component" value="Unassembled WGS sequence"/>
</dbReference>
<sequence>MSEKYVILFANGTNTNGVVCDLSKSMEYLLTFASSKLNITAKRLFIEDGSEIKEFSYIRNKDKLYISEGSDFVKPPESKDNSKCSEWVTLNVGGKYFTTSKRTLTTSEPSSMLARMFSEDNDGYLFTPSSIDKNGAYLIDRSPTYFEPILNYLRCGQLVYDKNVNPEGILEEARFFGIDSIIPMLEQSITLTKISRDSLPLTRRDVIDALIKSPYTAELRFQGVNLSGADLSRLDLRYINFKYANLQGCKLTGSNLSWSCLERADLSHAILDNAQLLGVKSLCANLEGVTMKNCNFKDPAGSRANMESVNLKGAVLEGSDMGGVNLRVATLKNANLKNCDLRAAVLAGADLENCDLSGSDLHEANLRGANLKDAAFELMLTPLHMSQTIR</sequence>
<proteinExistence type="predicted"/>
<dbReference type="EMBL" id="JANEYF010005267">
    <property type="protein sequence ID" value="KAJ8928767.1"/>
    <property type="molecule type" value="Genomic_DNA"/>
</dbReference>
<dbReference type="GO" id="GO:0051260">
    <property type="term" value="P:protein homooligomerization"/>
    <property type="evidence" value="ECO:0007669"/>
    <property type="project" value="InterPro"/>
</dbReference>
<name>A0AAV8WRF6_9CUCU</name>
<dbReference type="Gene3D" id="3.30.710.10">
    <property type="entry name" value="Potassium Channel Kv1.1, Chain A"/>
    <property type="match status" value="1"/>
</dbReference>
<gene>
    <name evidence="3" type="ORF">NQ314_018625</name>
</gene>
<organism evidence="3 4">
    <name type="scientific">Rhamnusium bicolor</name>
    <dbReference type="NCBI Taxonomy" id="1586634"/>
    <lineage>
        <taxon>Eukaryota</taxon>
        <taxon>Metazoa</taxon>
        <taxon>Ecdysozoa</taxon>
        <taxon>Arthropoda</taxon>
        <taxon>Hexapoda</taxon>
        <taxon>Insecta</taxon>
        <taxon>Pterygota</taxon>
        <taxon>Neoptera</taxon>
        <taxon>Endopterygota</taxon>
        <taxon>Coleoptera</taxon>
        <taxon>Polyphaga</taxon>
        <taxon>Cucujiformia</taxon>
        <taxon>Chrysomeloidea</taxon>
        <taxon>Cerambycidae</taxon>
        <taxon>Lepturinae</taxon>
        <taxon>Rhagiini</taxon>
        <taxon>Rhamnusium</taxon>
    </lineage>
</organism>
<dbReference type="CDD" id="cd18368">
    <property type="entry name" value="BTB_POZ_KCTD9"/>
    <property type="match status" value="1"/>
</dbReference>
<dbReference type="InterPro" id="IPR051082">
    <property type="entry name" value="Pentapeptide-BTB/POZ_domain"/>
</dbReference>
<dbReference type="Pfam" id="PF00805">
    <property type="entry name" value="Pentapeptide"/>
    <property type="match status" value="1"/>
</dbReference>
<dbReference type="InterPro" id="IPR011333">
    <property type="entry name" value="SKP1/BTB/POZ_sf"/>
</dbReference>
<dbReference type="SMART" id="SM00225">
    <property type="entry name" value="BTB"/>
    <property type="match status" value="1"/>
</dbReference>
<keyword evidence="4" id="KW-1185">Reference proteome</keyword>
<dbReference type="InterPro" id="IPR001646">
    <property type="entry name" value="5peptide_repeat"/>
</dbReference>
<comment type="caution">
    <text evidence="3">The sequence shown here is derived from an EMBL/GenBank/DDBJ whole genome shotgun (WGS) entry which is preliminary data.</text>
</comment>
<protein>
    <recommendedName>
        <fullName evidence="5">BTB/POZ domain-containing protein KCTD9</fullName>
    </recommendedName>
</protein>
<dbReference type="Pfam" id="PF13599">
    <property type="entry name" value="Pentapeptide_4"/>
    <property type="match status" value="1"/>
</dbReference>
<evidence type="ECO:0000313" key="3">
    <source>
        <dbReference type="EMBL" id="KAJ8928767.1"/>
    </source>
</evidence>
<dbReference type="PANTHER" id="PTHR14136">
    <property type="entry name" value="BTB_POZ DOMAIN-CONTAINING PROTEIN KCTD9"/>
    <property type="match status" value="1"/>
</dbReference>
<dbReference type="PROSITE" id="PS51490">
    <property type="entry name" value="KHA"/>
    <property type="match status" value="1"/>
</dbReference>
<evidence type="ECO:0000313" key="4">
    <source>
        <dbReference type="Proteomes" id="UP001162156"/>
    </source>
</evidence>
<accession>A0AAV8WRF6</accession>
<dbReference type="Pfam" id="PF02214">
    <property type="entry name" value="BTB_2"/>
    <property type="match status" value="1"/>
</dbReference>